<evidence type="ECO:0000256" key="1">
    <source>
        <dbReference type="SAM" id="Phobius"/>
    </source>
</evidence>
<keyword evidence="1" id="KW-0472">Membrane</keyword>
<reference evidence="3" key="1">
    <citation type="journal article" date="2019" name="Int. J. Syst. Evol. Microbiol.">
        <title>The Global Catalogue of Microorganisms (GCM) 10K type strain sequencing project: providing services to taxonomists for standard genome sequencing and annotation.</title>
        <authorList>
            <consortium name="The Broad Institute Genomics Platform"/>
            <consortium name="The Broad Institute Genome Sequencing Center for Infectious Disease"/>
            <person name="Wu L."/>
            <person name="Ma J."/>
        </authorList>
    </citation>
    <scope>NUCLEOTIDE SEQUENCE [LARGE SCALE GENOMIC DNA]</scope>
    <source>
        <strain evidence="3">NBRC 112502</strain>
    </source>
</reference>
<keyword evidence="1" id="KW-1133">Transmembrane helix</keyword>
<protein>
    <submittedName>
        <fullName evidence="2">Uncharacterized protein</fullName>
    </submittedName>
</protein>
<organism evidence="2 3">
    <name type="scientific">Acidocella aquatica</name>
    <dbReference type="NCBI Taxonomy" id="1922313"/>
    <lineage>
        <taxon>Bacteria</taxon>
        <taxon>Pseudomonadati</taxon>
        <taxon>Pseudomonadota</taxon>
        <taxon>Alphaproteobacteria</taxon>
        <taxon>Acetobacterales</taxon>
        <taxon>Acidocellaceae</taxon>
        <taxon>Acidocella</taxon>
    </lineage>
</organism>
<feature type="transmembrane region" description="Helical" evidence="1">
    <location>
        <begin position="51"/>
        <end position="71"/>
    </location>
</feature>
<accession>A0ABQ6A8Z7</accession>
<proteinExistence type="predicted"/>
<keyword evidence="3" id="KW-1185">Reference proteome</keyword>
<evidence type="ECO:0000313" key="2">
    <source>
        <dbReference type="EMBL" id="GLR68078.1"/>
    </source>
</evidence>
<sequence>MKMYSKDGIEMMDVKSISLDGDNLVVKGKMMGTMATTIILKPKDAWEALHLFSWSTIFTMPGILFKGMLAARKTKAPA</sequence>
<dbReference type="EMBL" id="BSOS01000077">
    <property type="protein sequence ID" value="GLR68078.1"/>
    <property type="molecule type" value="Genomic_DNA"/>
</dbReference>
<evidence type="ECO:0000313" key="3">
    <source>
        <dbReference type="Proteomes" id="UP001156641"/>
    </source>
</evidence>
<gene>
    <name evidence="2" type="ORF">GCM10010909_27590</name>
</gene>
<keyword evidence="1" id="KW-0812">Transmembrane</keyword>
<name>A0ABQ6A8Z7_9PROT</name>
<comment type="caution">
    <text evidence="2">The sequence shown here is derived from an EMBL/GenBank/DDBJ whole genome shotgun (WGS) entry which is preliminary data.</text>
</comment>
<dbReference type="RefSeq" id="WP_284258921.1">
    <property type="nucleotide sequence ID" value="NZ_BSOS01000077.1"/>
</dbReference>
<dbReference type="Proteomes" id="UP001156641">
    <property type="component" value="Unassembled WGS sequence"/>
</dbReference>